<gene>
    <name evidence="1" type="ORF">CSA56_15430</name>
</gene>
<proteinExistence type="predicted"/>
<dbReference type="AlphaFoldDB" id="A0A2G6K9Z3"/>
<dbReference type="InterPro" id="IPR044668">
    <property type="entry name" value="PuuD-like"/>
</dbReference>
<name>A0A2G6K9Z3_9BACT</name>
<dbReference type="Proteomes" id="UP000230821">
    <property type="component" value="Unassembled WGS sequence"/>
</dbReference>
<keyword evidence="1" id="KW-0378">Hydrolase</keyword>
<dbReference type="GO" id="GO:0006598">
    <property type="term" value="P:polyamine catabolic process"/>
    <property type="evidence" value="ECO:0007669"/>
    <property type="project" value="TreeGrafter"/>
</dbReference>
<dbReference type="PANTHER" id="PTHR43235">
    <property type="entry name" value="GLUTAMINE AMIDOTRANSFERASE PB2B2.05-RELATED"/>
    <property type="match status" value="1"/>
</dbReference>
<accession>A0A2G6K9Z3</accession>
<dbReference type="PANTHER" id="PTHR43235:SF1">
    <property type="entry name" value="GLUTAMINE AMIDOTRANSFERASE PB2B2.05-RELATED"/>
    <property type="match status" value="1"/>
</dbReference>
<dbReference type="PROSITE" id="PS51273">
    <property type="entry name" value="GATASE_TYPE_1"/>
    <property type="match status" value="1"/>
</dbReference>
<dbReference type="EMBL" id="PDSK01000113">
    <property type="protein sequence ID" value="PIE32481.1"/>
    <property type="molecule type" value="Genomic_DNA"/>
</dbReference>
<dbReference type="FunFam" id="3.40.50.880:FF:000030">
    <property type="entry name" value="Gamma-glutamyl-gamma-aminobutyrate hydrolase PuuD"/>
    <property type="match status" value="1"/>
</dbReference>
<dbReference type="GO" id="GO:0033969">
    <property type="term" value="F:gamma-glutamyl-gamma-aminobutyrate hydrolase activity"/>
    <property type="evidence" value="ECO:0007669"/>
    <property type="project" value="TreeGrafter"/>
</dbReference>
<dbReference type="SUPFAM" id="SSF52317">
    <property type="entry name" value="Class I glutamine amidotransferase-like"/>
    <property type="match status" value="1"/>
</dbReference>
<comment type="caution">
    <text evidence="1">The sequence shown here is derived from an EMBL/GenBank/DDBJ whole genome shotgun (WGS) entry which is preliminary data.</text>
</comment>
<evidence type="ECO:0000313" key="1">
    <source>
        <dbReference type="EMBL" id="PIE32481.1"/>
    </source>
</evidence>
<dbReference type="GO" id="GO:0005829">
    <property type="term" value="C:cytosol"/>
    <property type="evidence" value="ECO:0007669"/>
    <property type="project" value="TreeGrafter"/>
</dbReference>
<reference evidence="1 2" key="1">
    <citation type="submission" date="2017-10" db="EMBL/GenBank/DDBJ databases">
        <title>Novel microbial diversity and functional potential in the marine mammal oral microbiome.</title>
        <authorList>
            <person name="Dudek N.K."/>
            <person name="Sun C.L."/>
            <person name="Burstein D."/>
            <person name="Kantor R.S."/>
            <person name="Aliaga Goltsman D.S."/>
            <person name="Bik E.M."/>
            <person name="Thomas B.C."/>
            <person name="Banfield J.F."/>
            <person name="Relman D.A."/>
        </authorList>
    </citation>
    <scope>NUCLEOTIDE SEQUENCE [LARGE SCALE GENOMIC DNA]</scope>
    <source>
        <strain evidence="1">DOLJORAL78_47_16</strain>
    </source>
</reference>
<dbReference type="CDD" id="cd01745">
    <property type="entry name" value="GATase1_2"/>
    <property type="match status" value="1"/>
</dbReference>
<dbReference type="InterPro" id="IPR029062">
    <property type="entry name" value="Class_I_gatase-like"/>
</dbReference>
<evidence type="ECO:0000313" key="2">
    <source>
        <dbReference type="Proteomes" id="UP000230821"/>
    </source>
</evidence>
<dbReference type="Gene3D" id="3.40.50.880">
    <property type="match status" value="1"/>
</dbReference>
<protein>
    <submittedName>
        <fullName evidence="1">Gamma-glutamyl-gamma-aminobutyrate hydrolase</fullName>
    </submittedName>
</protein>
<organism evidence="1 2">
    <name type="scientific">candidate division KSB3 bacterium</name>
    <dbReference type="NCBI Taxonomy" id="2044937"/>
    <lineage>
        <taxon>Bacteria</taxon>
        <taxon>candidate division KSB3</taxon>
    </lineage>
</organism>
<sequence>MKPLIGITTHYDPRPKRIYCAVSHHYIRSVCAAGGIPIIVPVVEERTTTIEYLDIVDGLIFTGGGDVCPLSYGENPIKEVESFDVERDKFETSLFKGALRKNMPVLGICRGLQLMNTASGGTLYQDIFSQVEHVLGHCPKLLPVDTLYHHVFLTKGSRMADIFASDEICVNSYHHQAVKKVAEGFTVTARAADGIIEAIEHTGKKFVIAVQWHPEDLTVKHPIFLKLFEALVNASK</sequence>
<dbReference type="InterPro" id="IPR011697">
    <property type="entry name" value="Peptidase_C26"/>
</dbReference>
<dbReference type="Pfam" id="PF07722">
    <property type="entry name" value="Peptidase_C26"/>
    <property type="match status" value="1"/>
</dbReference>